<dbReference type="InterPro" id="IPR036097">
    <property type="entry name" value="HisK_dim/P_sf"/>
</dbReference>
<dbReference type="InterPro" id="IPR005467">
    <property type="entry name" value="His_kinase_dom"/>
</dbReference>
<feature type="domain" description="Histidine kinase" evidence="7">
    <location>
        <begin position="278"/>
        <end position="518"/>
    </location>
</feature>
<dbReference type="FunFam" id="3.30.565.10:FF:000010">
    <property type="entry name" value="Sensor histidine kinase RcsC"/>
    <property type="match status" value="1"/>
</dbReference>
<dbReference type="InterPro" id="IPR035965">
    <property type="entry name" value="PAS-like_dom_sf"/>
</dbReference>
<dbReference type="InterPro" id="IPR011006">
    <property type="entry name" value="CheY-like_superfamily"/>
</dbReference>
<dbReference type="PROSITE" id="PS50109">
    <property type="entry name" value="HIS_KIN"/>
    <property type="match status" value="1"/>
</dbReference>
<dbReference type="SUPFAM" id="SSF55785">
    <property type="entry name" value="PYP-like sensor domain (PAS domain)"/>
    <property type="match status" value="1"/>
</dbReference>
<dbReference type="Gene3D" id="3.30.565.10">
    <property type="entry name" value="Histidine kinase-like ATPase, C-terminal domain"/>
    <property type="match status" value="1"/>
</dbReference>
<proteinExistence type="predicted"/>
<reference evidence="10" key="1">
    <citation type="journal article" date="2017" name="Cell">
        <title>Insights into land plant evolution garnered from the Marchantia polymorpha genome.</title>
        <authorList>
            <person name="Bowman J.L."/>
            <person name="Kohchi T."/>
            <person name="Yamato K.T."/>
            <person name="Jenkins J."/>
            <person name="Shu S."/>
            <person name="Ishizaki K."/>
            <person name="Yamaoka S."/>
            <person name="Nishihama R."/>
            <person name="Nakamura Y."/>
            <person name="Berger F."/>
            <person name="Adam C."/>
            <person name="Aki S.S."/>
            <person name="Althoff F."/>
            <person name="Araki T."/>
            <person name="Arteaga-Vazquez M.A."/>
            <person name="Balasubrmanian S."/>
            <person name="Barry K."/>
            <person name="Bauer D."/>
            <person name="Boehm C.R."/>
            <person name="Briginshaw L."/>
            <person name="Caballero-Perez J."/>
            <person name="Catarino B."/>
            <person name="Chen F."/>
            <person name="Chiyoda S."/>
            <person name="Chovatia M."/>
            <person name="Davies K.M."/>
            <person name="Delmans M."/>
            <person name="Demura T."/>
            <person name="Dierschke T."/>
            <person name="Dolan L."/>
            <person name="Dorantes-Acosta A.E."/>
            <person name="Eklund D.M."/>
            <person name="Florent S.N."/>
            <person name="Flores-Sandoval E."/>
            <person name="Fujiyama A."/>
            <person name="Fukuzawa H."/>
            <person name="Galik B."/>
            <person name="Grimanelli D."/>
            <person name="Grimwood J."/>
            <person name="Grossniklaus U."/>
            <person name="Hamada T."/>
            <person name="Haseloff J."/>
            <person name="Hetherington A.J."/>
            <person name="Higo A."/>
            <person name="Hirakawa Y."/>
            <person name="Hundley H.N."/>
            <person name="Ikeda Y."/>
            <person name="Inoue K."/>
            <person name="Inoue S.I."/>
            <person name="Ishida S."/>
            <person name="Jia Q."/>
            <person name="Kakita M."/>
            <person name="Kanazawa T."/>
            <person name="Kawai Y."/>
            <person name="Kawashima T."/>
            <person name="Kennedy M."/>
            <person name="Kinose K."/>
            <person name="Kinoshita T."/>
            <person name="Kohara Y."/>
            <person name="Koide E."/>
            <person name="Komatsu K."/>
            <person name="Kopischke S."/>
            <person name="Kubo M."/>
            <person name="Kyozuka J."/>
            <person name="Lagercrantz U."/>
            <person name="Lin S.S."/>
            <person name="Lindquist E."/>
            <person name="Lipzen A.M."/>
            <person name="Lu C.W."/>
            <person name="De Luna E."/>
            <person name="Martienssen R.A."/>
            <person name="Minamino N."/>
            <person name="Mizutani M."/>
            <person name="Mizutani M."/>
            <person name="Mochizuki N."/>
            <person name="Monte I."/>
            <person name="Mosher R."/>
            <person name="Nagasaki H."/>
            <person name="Nakagami H."/>
            <person name="Naramoto S."/>
            <person name="Nishitani K."/>
            <person name="Ohtani M."/>
            <person name="Okamoto T."/>
            <person name="Okumura M."/>
            <person name="Phillips J."/>
            <person name="Pollak B."/>
            <person name="Reinders A."/>
            <person name="Rovekamp M."/>
            <person name="Sano R."/>
            <person name="Sawa S."/>
            <person name="Schmid M.W."/>
            <person name="Shirakawa M."/>
            <person name="Solano R."/>
            <person name="Spunde A."/>
            <person name="Suetsugu N."/>
            <person name="Sugano S."/>
            <person name="Sugiyama A."/>
            <person name="Sun R."/>
            <person name="Suzuki Y."/>
            <person name="Takenaka M."/>
            <person name="Takezawa D."/>
            <person name="Tomogane H."/>
            <person name="Tsuzuki M."/>
            <person name="Ueda T."/>
            <person name="Umeda M."/>
            <person name="Ward J.M."/>
            <person name="Watanabe Y."/>
            <person name="Yazaki K."/>
            <person name="Yokoyama R."/>
            <person name="Yoshitake Y."/>
            <person name="Yotsui I."/>
            <person name="Zachgo S."/>
            <person name="Schmutz J."/>
        </authorList>
    </citation>
    <scope>NUCLEOTIDE SEQUENCE [LARGE SCALE GENOMIC DNA]</scope>
    <source>
        <strain evidence="10">Tak-1</strain>
    </source>
</reference>
<dbReference type="CDD" id="cd17546">
    <property type="entry name" value="REC_hyHK_CKI1_RcsC-like"/>
    <property type="match status" value="1"/>
</dbReference>
<dbReference type="Gramene" id="Mp5g01220.1">
    <property type="protein sequence ID" value="Mp5g01220.1.cds"/>
    <property type="gene ID" value="Mp5g01220"/>
</dbReference>
<dbReference type="Gene3D" id="3.30.450.20">
    <property type="entry name" value="PAS domain"/>
    <property type="match status" value="1"/>
</dbReference>
<keyword evidence="5" id="KW-0675">Receptor</keyword>
<dbReference type="SUPFAM" id="SSF47384">
    <property type="entry name" value="Homodimeric domain of signal transducing histidine kinase"/>
    <property type="match status" value="1"/>
</dbReference>
<dbReference type="InterPro" id="IPR000014">
    <property type="entry name" value="PAS"/>
</dbReference>
<dbReference type="GO" id="GO:0009881">
    <property type="term" value="F:photoreceptor activity"/>
    <property type="evidence" value="ECO:0007669"/>
    <property type="project" value="UniProtKB-KW"/>
</dbReference>
<evidence type="ECO:0000256" key="4">
    <source>
        <dbReference type="ARBA" id="ARBA00022991"/>
    </source>
</evidence>
<dbReference type="EMBL" id="KZ772865">
    <property type="protein sequence ID" value="PTQ27473.1"/>
    <property type="molecule type" value="Genomic_DNA"/>
</dbReference>
<dbReference type="CDD" id="cd00082">
    <property type="entry name" value="HisKA"/>
    <property type="match status" value="1"/>
</dbReference>
<evidence type="ECO:0000259" key="8">
    <source>
        <dbReference type="PROSITE" id="PS50110"/>
    </source>
</evidence>
<evidence type="ECO:0000259" key="7">
    <source>
        <dbReference type="PROSITE" id="PS50109"/>
    </source>
</evidence>
<dbReference type="CDD" id="cd00130">
    <property type="entry name" value="PAS"/>
    <property type="match status" value="1"/>
</dbReference>
<dbReference type="InterPro" id="IPR036890">
    <property type="entry name" value="HATPase_C_sf"/>
</dbReference>
<dbReference type="InterPro" id="IPR003661">
    <property type="entry name" value="HisK_dim/P_dom"/>
</dbReference>
<feature type="domain" description="Response regulatory" evidence="8">
    <location>
        <begin position="544"/>
        <end position="665"/>
    </location>
</feature>
<evidence type="ECO:0008006" key="11">
    <source>
        <dbReference type="Google" id="ProtNLM"/>
    </source>
</evidence>
<evidence type="ECO:0000256" key="5">
    <source>
        <dbReference type="ARBA" id="ARBA00023170"/>
    </source>
</evidence>
<evidence type="ECO:0000256" key="2">
    <source>
        <dbReference type="ARBA" id="ARBA00022553"/>
    </source>
</evidence>
<dbReference type="PROSITE" id="PS50110">
    <property type="entry name" value="RESPONSE_REGULATORY"/>
    <property type="match status" value="1"/>
</dbReference>
<dbReference type="Pfam" id="PF13426">
    <property type="entry name" value="PAS_9"/>
    <property type="match status" value="1"/>
</dbReference>
<evidence type="ECO:0000256" key="3">
    <source>
        <dbReference type="ARBA" id="ARBA00022606"/>
    </source>
</evidence>
<keyword evidence="3" id="KW-0716">Sensory transduction</keyword>
<dbReference type="InterPro" id="IPR003594">
    <property type="entry name" value="HATPase_dom"/>
</dbReference>
<dbReference type="GO" id="GO:0000155">
    <property type="term" value="F:phosphorelay sensor kinase activity"/>
    <property type="evidence" value="ECO:0007669"/>
    <property type="project" value="InterPro"/>
</dbReference>
<feature type="modified residue" description="4-aspartylphosphate" evidence="6">
    <location>
        <position position="594"/>
    </location>
</feature>
<dbReference type="Proteomes" id="UP000244005">
    <property type="component" value="Unassembled WGS sequence"/>
</dbReference>
<dbReference type="OrthoDB" id="10266508at2759"/>
<dbReference type="InterPro" id="IPR001789">
    <property type="entry name" value="Sig_transdc_resp-reg_receiver"/>
</dbReference>
<dbReference type="Pfam" id="PF00512">
    <property type="entry name" value="HisKA"/>
    <property type="match status" value="1"/>
</dbReference>
<dbReference type="SMART" id="SM00388">
    <property type="entry name" value="HisKA"/>
    <property type="match status" value="1"/>
</dbReference>
<dbReference type="AlphaFoldDB" id="A0A2R6W0V9"/>
<dbReference type="InterPro" id="IPR004358">
    <property type="entry name" value="Sig_transdc_His_kin-like_C"/>
</dbReference>
<keyword evidence="2 6" id="KW-0597">Phosphoprotein</keyword>
<name>A0A2R6W0V9_MARPO</name>
<dbReference type="Gene3D" id="3.40.50.2300">
    <property type="match status" value="1"/>
</dbReference>
<dbReference type="NCBIfam" id="TIGR00229">
    <property type="entry name" value="sensory_box"/>
    <property type="match status" value="1"/>
</dbReference>
<evidence type="ECO:0000313" key="10">
    <source>
        <dbReference type="Proteomes" id="UP000244005"/>
    </source>
</evidence>
<gene>
    <name evidence="9" type="ORF">MARPO_0197s0016</name>
</gene>
<evidence type="ECO:0000256" key="1">
    <source>
        <dbReference type="ARBA" id="ARBA00022543"/>
    </source>
</evidence>
<organism evidence="9 10">
    <name type="scientific">Marchantia polymorpha</name>
    <name type="common">Common liverwort</name>
    <name type="synonym">Marchantia aquatica</name>
    <dbReference type="NCBI Taxonomy" id="3197"/>
    <lineage>
        <taxon>Eukaryota</taxon>
        <taxon>Viridiplantae</taxon>
        <taxon>Streptophyta</taxon>
        <taxon>Embryophyta</taxon>
        <taxon>Marchantiophyta</taxon>
        <taxon>Marchantiopsida</taxon>
        <taxon>Marchantiidae</taxon>
        <taxon>Marchantiales</taxon>
        <taxon>Marchantiaceae</taxon>
        <taxon>Marchantia</taxon>
    </lineage>
</organism>
<dbReference type="SMART" id="SM00387">
    <property type="entry name" value="HATPase_c"/>
    <property type="match status" value="1"/>
</dbReference>
<dbReference type="PRINTS" id="PR00344">
    <property type="entry name" value="BCTRLSENSOR"/>
</dbReference>
<dbReference type="Pfam" id="PF02518">
    <property type="entry name" value="HATPase_c"/>
    <property type="match status" value="1"/>
</dbReference>
<keyword evidence="4" id="KW-0157">Chromophore</keyword>
<evidence type="ECO:0000313" key="9">
    <source>
        <dbReference type="EMBL" id="PTQ27473.1"/>
    </source>
</evidence>
<keyword evidence="1" id="KW-0600">Photoreceptor protein</keyword>
<dbReference type="Pfam" id="PF00072">
    <property type="entry name" value="Response_reg"/>
    <property type="match status" value="1"/>
</dbReference>
<dbReference type="PANTHER" id="PTHR45339:SF3">
    <property type="entry name" value="HISTIDINE KINASE"/>
    <property type="match status" value="1"/>
</dbReference>
<accession>A0A2R6W0V9</accession>
<dbReference type="SUPFAM" id="SSF52172">
    <property type="entry name" value="CheY-like"/>
    <property type="match status" value="1"/>
</dbReference>
<evidence type="ECO:0000256" key="6">
    <source>
        <dbReference type="PROSITE-ProRule" id="PRU00169"/>
    </source>
</evidence>
<dbReference type="SMART" id="SM00448">
    <property type="entry name" value="REC"/>
    <property type="match status" value="1"/>
</dbReference>
<dbReference type="Gene3D" id="1.10.287.130">
    <property type="match status" value="1"/>
</dbReference>
<keyword evidence="10" id="KW-1185">Reference proteome</keyword>
<dbReference type="SUPFAM" id="SSF55874">
    <property type="entry name" value="ATPase domain of HSP90 chaperone/DNA topoisomerase II/histidine kinase"/>
    <property type="match status" value="1"/>
</dbReference>
<protein>
    <recommendedName>
        <fullName evidence="11">Histidine kinase</fullName>
    </recommendedName>
</protein>
<sequence length="821" mass="93378">MEESLGELSAPLEEFEPDGFTNDFMENIPGGLLCEIRPKNRFYISRVFTEITGYTKREIRSIKCWNKILWSEQGSEERAFFESEMERTGEYKKTLKICTQKNSRPKFIDFHVKKTSVYEMWMLVDVTKHVASDERFPILFNESTDAYLLVYDGVIMECNDTTVTILGRESRDEILYRHPSAFSPPYQHDGRKSEQKSVDVDEVALRTGFNRFEWVHTKTDGTELPVEVTLKKVEWENQEFLLVVWHDLTEYKKQEAELKKAKELAERFSHAKSHFLANMSHEIRTPMNGVIGMAKLLLADEKMDPNMRADVETISLCSKNLLRLLDDVLELTAIENDQVRINCEFFEVRSDINDGLALMREAAEKKKLHVKQEVSDDVPVFVVGDKCRVRRVVCILIDNAIKFTESGTIVMSVKRATKDELQKLNLDRPPVEKCVIPPNPFTVLVQICDTGMGIEKDVLDRLFEPFVQGESGPCRRFGGIGASLTICKALVELMGGHISVQSEVDRGATFSFTVQLGDVDLNWYPLHWIPPPSRDWKLFLKCGHILLVEDNRVNRIVALRTLAAIQISHIDVVENGIEALDACMKTHYDLILMDCHMPEMDGYTATRRIRQAEAEEGKGTHRFIVALTACALKTDPQICFEAGMDKYISKPFDLRKLQTVVEEHLHADREKHASDISARHRDRLAKIQEQDTTVCQSIFRPELGVVPEGDIAASRPNCPRPHPLFSSGSGMLRHTFAQGGEGEVEMTVSVESTSSPMGVWQTSAACLLSDNRHQASRLRGKWSGMKTGRHHDSSATNCKVAKFSYIERSPIQLRKCHSAFL</sequence>
<dbReference type="PANTHER" id="PTHR45339">
    <property type="entry name" value="HYBRID SIGNAL TRANSDUCTION HISTIDINE KINASE J"/>
    <property type="match status" value="1"/>
</dbReference>